<dbReference type="Gramene" id="QL11p003899:mrna">
    <property type="protein sequence ID" value="QL11p003899:mrna"/>
    <property type="gene ID" value="QL11p003899"/>
</dbReference>
<proteinExistence type="predicted"/>
<dbReference type="FunCoup" id="A0A7N2MTJ3">
    <property type="interactions" value="97"/>
</dbReference>
<feature type="domain" description="F-box" evidence="1">
    <location>
        <begin position="12"/>
        <end position="58"/>
    </location>
</feature>
<dbReference type="EnsemblPlants" id="QL11p003899:mrna">
    <property type="protein sequence ID" value="QL11p003899:mrna"/>
    <property type="gene ID" value="QL11p003899"/>
</dbReference>
<dbReference type="InParanoid" id="A0A7N2MTJ3"/>
<dbReference type="OMA" id="QPFREIM"/>
<dbReference type="InterPro" id="IPR001810">
    <property type="entry name" value="F-box_dom"/>
</dbReference>
<dbReference type="CDD" id="cd22157">
    <property type="entry name" value="F-box_AtFBW1-like"/>
    <property type="match status" value="1"/>
</dbReference>
<dbReference type="PANTHER" id="PTHR31672:SF10">
    <property type="entry name" value="F-BOX DOMAIN-CONTAINING PROTEIN"/>
    <property type="match status" value="1"/>
</dbReference>
<dbReference type="SUPFAM" id="SSF81383">
    <property type="entry name" value="F-box domain"/>
    <property type="match status" value="1"/>
</dbReference>
<dbReference type="InterPro" id="IPR017451">
    <property type="entry name" value="F-box-assoc_interact_dom"/>
</dbReference>
<dbReference type="Gene3D" id="1.20.1280.50">
    <property type="match status" value="1"/>
</dbReference>
<dbReference type="PANTHER" id="PTHR31672">
    <property type="entry name" value="BNACNNG10540D PROTEIN"/>
    <property type="match status" value="1"/>
</dbReference>
<dbReference type="InterPro" id="IPR036047">
    <property type="entry name" value="F-box-like_dom_sf"/>
</dbReference>
<dbReference type="Pfam" id="PF00646">
    <property type="entry name" value="F-box"/>
    <property type="match status" value="1"/>
</dbReference>
<dbReference type="AlphaFoldDB" id="A0A7N2MTJ3"/>
<dbReference type="Pfam" id="PF08268">
    <property type="entry name" value="FBA_3"/>
    <property type="match status" value="1"/>
</dbReference>
<dbReference type="SMART" id="SM00256">
    <property type="entry name" value="FBOX"/>
    <property type="match status" value="1"/>
</dbReference>
<dbReference type="SUPFAM" id="SSF50965">
    <property type="entry name" value="Galactose oxidase, central domain"/>
    <property type="match status" value="1"/>
</dbReference>
<dbReference type="InterPro" id="IPR013187">
    <property type="entry name" value="F-box-assoc_dom_typ3"/>
</dbReference>
<evidence type="ECO:0000259" key="1">
    <source>
        <dbReference type="PROSITE" id="PS50181"/>
    </source>
</evidence>
<accession>A0A7N2MTJ3</accession>
<name>A0A7N2MTJ3_QUELO</name>
<keyword evidence="3" id="KW-1185">Reference proteome</keyword>
<sequence>MSDSLSSEEVSKSMWDSLPPEIVTDVFLRLPVKSIITCTCVSKTWKYLIQNPTFISNHLHHSNNNNHPLLLFGLNEENAKEQYVLHFDDNQDFNEYTRFDCDPFRVVGTCNGLIFLADDSYRHCYIIYNPRVRKFVKLPKPNISFSSHGGYNASGFGFDSKTNDYKVVRFVTLEQKVQKGKSPPEVEVYSLSTGKWRMITALPPIAFARDRDSRAFVNGALHWVALREPRNERLVFVMVFDLGEEVFREIALPEPWMSVSISAYGNSLALFQFSIHCLRSSIWVMKDYADASSWTKIITLSDEGLIEGIPIPRPIGFRKSGEFILDMYGEYLVSRDLETQEIKDLRIRGYGCYLVDSYVESLVLLDKPNQLRKRQKRKRNNDRQDTSYCQAYFDENRFVDQCYIRSTGFSQDAKHRIALGPNTPNSGKAATLEVGIHKAFSGTALILFLRNGVA</sequence>
<dbReference type="EMBL" id="LRBV02000011">
    <property type="status" value="NOT_ANNOTATED_CDS"/>
    <property type="molecule type" value="Genomic_DNA"/>
</dbReference>
<organism evidence="2 3">
    <name type="scientific">Quercus lobata</name>
    <name type="common">Valley oak</name>
    <dbReference type="NCBI Taxonomy" id="97700"/>
    <lineage>
        <taxon>Eukaryota</taxon>
        <taxon>Viridiplantae</taxon>
        <taxon>Streptophyta</taxon>
        <taxon>Embryophyta</taxon>
        <taxon>Tracheophyta</taxon>
        <taxon>Spermatophyta</taxon>
        <taxon>Magnoliopsida</taxon>
        <taxon>eudicotyledons</taxon>
        <taxon>Gunneridae</taxon>
        <taxon>Pentapetalae</taxon>
        <taxon>rosids</taxon>
        <taxon>fabids</taxon>
        <taxon>Fagales</taxon>
        <taxon>Fagaceae</taxon>
        <taxon>Quercus</taxon>
    </lineage>
</organism>
<reference evidence="2 3" key="1">
    <citation type="journal article" date="2016" name="G3 (Bethesda)">
        <title>First Draft Assembly and Annotation of the Genome of a California Endemic Oak Quercus lobata Nee (Fagaceae).</title>
        <authorList>
            <person name="Sork V.L."/>
            <person name="Fitz-Gibbon S.T."/>
            <person name="Puiu D."/>
            <person name="Crepeau M."/>
            <person name="Gugger P.F."/>
            <person name="Sherman R."/>
            <person name="Stevens K."/>
            <person name="Langley C.H."/>
            <person name="Pellegrini M."/>
            <person name="Salzberg S.L."/>
        </authorList>
    </citation>
    <scope>NUCLEOTIDE SEQUENCE [LARGE SCALE GENOMIC DNA]</scope>
    <source>
        <strain evidence="2 3">cv. SW786</strain>
    </source>
</reference>
<evidence type="ECO:0000313" key="2">
    <source>
        <dbReference type="EnsemblPlants" id="QL11p003899:mrna"/>
    </source>
</evidence>
<dbReference type="PROSITE" id="PS50181">
    <property type="entry name" value="FBOX"/>
    <property type="match status" value="1"/>
</dbReference>
<dbReference type="NCBIfam" id="TIGR01640">
    <property type="entry name" value="F_box_assoc_1"/>
    <property type="match status" value="1"/>
</dbReference>
<evidence type="ECO:0000313" key="3">
    <source>
        <dbReference type="Proteomes" id="UP000594261"/>
    </source>
</evidence>
<dbReference type="InterPro" id="IPR050796">
    <property type="entry name" value="SCF_F-box_component"/>
</dbReference>
<dbReference type="InterPro" id="IPR011043">
    <property type="entry name" value="Gal_Oxase/kelch_b-propeller"/>
</dbReference>
<reference evidence="2" key="2">
    <citation type="submission" date="2021-01" db="UniProtKB">
        <authorList>
            <consortium name="EnsemblPlants"/>
        </authorList>
    </citation>
    <scope>IDENTIFICATION</scope>
</reference>
<protein>
    <recommendedName>
        <fullName evidence="1">F-box domain-containing protein</fullName>
    </recommendedName>
</protein>
<dbReference type="Proteomes" id="UP000594261">
    <property type="component" value="Chromosome 11"/>
</dbReference>